<protein>
    <submittedName>
        <fullName evidence="1">Uncharacterized protein</fullName>
    </submittedName>
</protein>
<dbReference type="EMBL" id="JAASRM010000001">
    <property type="protein sequence ID" value="NIK89115.1"/>
    <property type="molecule type" value="Genomic_DNA"/>
</dbReference>
<dbReference type="Proteomes" id="UP000570514">
    <property type="component" value="Unassembled WGS sequence"/>
</dbReference>
<comment type="caution">
    <text evidence="1">The sequence shown here is derived from an EMBL/GenBank/DDBJ whole genome shotgun (WGS) entry which is preliminary data.</text>
</comment>
<reference evidence="1 2" key="1">
    <citation type="submission" date="2020-03" db="EMBL/GenBank/DDBJ databases">
        <title>Genomic Encyclopedia of Type Strains, Phase IV (KMG-IV): sequencing the most valuable type-strain genomes for metagenomic binning, comparative biology and taxonomic classification.</title>
        <authorList>
            <person name="Goeker M."/>
        </authorList>
    </citation>
    <scope>NUCLEOTIDE SEQUENCE [LARGE SCALE GENOMIC DNA]</scope>
    <source>
        <strain evidence="1 2">DSM 19867</strain>
    </source>
</reference>
<name>A0A846N0V9_9PROT</name>
<gene>
    <name evidence="1" type="ORF">FHS83_002433</name>
</gene>
<proteinExistence type="predicted"/>
<keyword evidence="2" id="KW-1185">Reference proteome</keyword>
<dbReference type="RefSeq" id="WP_167083232.1">
    <property type="nucleotide sequence ID" value="NZ_BAAADC010000001.1"/>
</dbReference>
<dbReference type="AlphaFoldDB" id="A0A846N0V9"/>
<evidence type="ECO:0000313" key="2">
    <source>
        <dbReference type="Proteomes" id="UP000570514"/>
    </source>
</evidence>
<accession>A0A846N0V9</accession>
<evidence type="ECO:0000313" key="1">
    <source>
        <dbReference type="EMBL" id="NIK89115.1"/>
    </source>
</evidence>
<organism evidence="1 2">
    <name type="scientific">Rhizomicrobium palustre</name>
    <dbReference type="NCBI Taxonomy" id="189966"/>
    <lineage>
        <taxon>Bacteria</taxon>
        <taxon>Pseudomonadati</taxon>
        <taxon>Pseudomonadota</taxon>
        <taxon>Alphaproteobacteria</taxon>
        <taxon>Micropepsales</taxon>
        <taxon>Micropepsaceae</taxon>
        <taxon>Rhizomicrobium</taxon>
    </lineage>
</organism>
<sequence length="67" mass="7329">MIYEVVFKDHGGKIYSKSTLEAADDEAAIALARRIHRSGVGHGYDIVKDGTVIHSETFGSKPTKPKE</sequence>